<dbReference type="NCBIfam" id="TIGR03033">
    <property type="entry name" value="phage_rel_nuc"/>
    <property type="match status" value="1"/>
</dbReference>
<feature type="compositionally biased region" description="Polar residues" evidence="1">
    <location>
        <begin position="289"/>
        <end position="298"/>
    </location>
</feature>
<dbReference type="RefSeq" id="WP_141925906.1">
    <property type="nucleotide sequence ID" value="NZ_VFQC01000003.1"/>
</dbReference>
<dbReference type="InterPro" id="IPR019080">
    <property type="entry name" value="YqaJ_viral_recombinase"/>
</dbReference>
<reference evidence="3 4" key="1">
    <citation type="submission" date="2019-06" db="EMBL/GenBank/DDBJ databases">
        <title>Sequencing the genomes of 1000 actinobacteria strains.</title>
        <authorList>
            <person name="Klenk H.-P."/>
        </authorList>
    </citation>
    <scope>NUCLEOTIDE SEQUENCE [LARGE SCALE GENOMIC DNA]</scope>
    <source>
        <strain evidence="3 4">DSM 45015</strain>
    </source>
</reference>
<keyword evidence="3" id="KW-0255">Endonuclease</keyword>
<dbReference type="InterPro" id="IPR011335">
    <property type="entry name" value="Restrct_endonuc-II-like"/>
</dbReference>
<dbReference type="GO" id="GO:0004519">
    <property type="term" value="F:endonuclease activity"/>
    <property type="evidence" value="ECO:0007669"/>
    <property type="project" value="UniProtKB-KW"/>
</dbReference>
<dbReference type="AlphaFoldDB" id="A0A543N6P7"/>
<comment type="caution">
    <text evidence="3">The sequence shown here is derived from an EMBL/GenBank/DDBJ whole genome shotgun (WGS) entry which is preliminary data.</text>
</comment>
<dbReference type="Proteomes" id="UP000317422">
    <property type="component" value="Unassembled WGS sequence"/>
</dbReference>
<evidence type="ECO:0000259" key="2">
    <source>
        <dbReference type="Pfam" id="PF09588"/>
    </source>
</evidence>
<dbReference type="EMBL" id="VFQC01000003">
    <property type="protein sequence ID" value="TQN27496.1"/>
    <property type="molecule type" value="Genomic_DNA"/>
</dbReference>
<dbReference type="InterPro" id="IPR017482">
    <property type="entry name" value="Lambda-type_endonuclease"/>
</dbReference>
<keyword evidence="4" id="KW-1185">Reference proteome</keyword>
<name>A0A543N6P7_9ACTN</name>
<dbReference type="OrthoDB" id="3197230at2"/>
<evidence type="ECO:0000313" key="3">
    <source>
        <dbReference type="EMBL" id="TQN27496.1"/>
    </source>
</evidence>
<dbReference type="Gene3D" id="3.90.320.10">
    <property type="match status" value="1"/>
</dbReference>
<sequence>MLDAHRLPDHSPGSAEWHEQRRGRIGGSDIAPVMGLSPYLSAFSLWHQKAGLEGGPADTPSMEWGRRLEEPVAQKWAAEHPECDVQWAGAYVHAERDWQLATPDRLVLTPDGTVEVLEIKTSRSGDEWGTSGSDEIPVHYRAQVLWYLDALGLSQAHVAVLIGGSDYREYTIALDRDDPVQHEETQLMRKAAESFLYSIESGERPSIDGADSTVRTVRRLPDGVDDVTVTITDELADEYVSARDAESRAKSHVNETKARILDAIGNATRAARPDGRRVATRTIDKSTGETKSLSPARS</sequence>
<gene>
    <name evidence="3" type="ORF">FHX37_4216</name>
</gene>
<accession>A0A543N6P7</accession>
<dbReference type="PANTHER" id="PTHR46609">
    <property type="entry name" value="EXONUCLEASE, PHAGE-TYPE/RECB, C-TERMINAL DOMAIN-CONTAINING PROTEIN"/>
    <property type="match status" value="1"/>
</dbReference>
<dbReference type="Pfam" id="PF09588">
    <property type="entry name" value="YqaJ"/>
    <property type="match status" value="1"/>
</dbReference>
<feature type="compositionally biased region" description="Basic and acidic residues" evidence="1">
    <location>
        <begin position="271"/>
        <end position="288"/>
    </location>
</feature>
<organism evidence="3 4">
    <name type="scientific">Haloactinospora alba</name>
    <dbReference type="NCBI Taxonomy" id="405555"/>
    <lineage>
        <taxon>Bacteria</taxon>
        <taxon>Bacillati</taxon>
        <taxon>Actinomycetota</taxon>
        <taxon>Actinomycetes</taxon>
        <taxon>Streptosporangiales</taxon>
        <taxon>Nocardiopsidaceae</taxon>
        <taxon>Haloactinospora</taxon>
    </lineage>
</organism>
<feature type="region of interest" description="Disordered" evidence="1">
    <location>
        <begin position="269"/>
        <end position="298"/>
    </location>
</feature>
<keyword evidence="3" id="KW-0378">Hydrolase</keyword>
<feature type="domain" description="YqaJ viral recombinase" evidence="2">
    <location>
        <begin position="16"/>
        <end position="148"/>
    </location>
</feature>
<proteinExistence type="predicted"/>
<dbReference type="InterPro" id="IPR051703">
    <property type="entry name" value="NF-kappa-B_Signaling_Reg"/>
</dbReference>
<protein>
    <submittedName>
        <fullName evidence="3">Putative phage-type endonuclease</fullName>
    </submittedName>
</protein>
<keyword evidence="3" id="KW-0540">Nuclease</keyword>
<evidence type="ECO:0000313" key="4">
    <source>
        <dbReference type="Proteomes" id="UP000317422"/>
    </source>
</evidence>
<dbReference type="PANTHER" id="PTHR46609:SF6">
    <property type="entry name" value="EXONUCLEASE, PHAGE-TYPE_RECB, C-TERMINAL DOMAIN-CONTAINING PROTEIN-RELATED"/>
    <property type="match status" value="1"/>
</dbReference>
<dbReference type="InterPro" id="IPR011604">
    <property type="entry name" value="PDDEXK-like_dom_sf"/>
</dbReference>
<feature type="region of interest" description="Disordered" evidence="1">
    <location>
        <begin position="1"/>
        <end position="21"/>
    </location>
</feature>
<dbReference type="SUPFAM" id="SSF52980">
    <property type="entry name" value="Restriction endonuclease-like"/>
    <property type="match status" value="1"/>
</dbReference>
<evidence type="ECO:0000256" key="1">
    <source>
        <dbReference type="SAM" id="MobiDB-lite"/>
    </source>
</evidence>